<gene>
    <name evidence="3" type="ORF">PPOP_1524</name>
</gene>
<dbReference type="PANTHER" id="PTHR37806">
    <property type="entry name" value="LMO0724 PROTEIN"/>
    <property type="match status" value="1"/>
</dbReference>
<dbReference type="Gene3D" id="3.90.70.10">
    <property type="entry name" value="Cysteine proteinases"/>
    <property type="match status" value="1"/>
</dbReference>
<dbReference type="Gene3D" id="3.30.457.10">
    <property type="entry name" value="Copper amine oxidase-like, N-terminal domain"/>
    <property type="match status" value="1"/>
</dbReference>
<accession>M9L9N8</accession>
<comment type="caution">
    <text evidence="3">The sequence shown here is derived from an EMBL/GenBank/DDBJ whole genome shotgun (WGS) entry which is preliminary data.</text>
</comment>
<dbReference type="PANTHER" id="PTHR37806:SF1">
    <property type="entry name" value="PEPTIDASE C39-LIKE DOMAIN-CONTAINING PROTEIN"/>
    <property type="match status" value="1"/>
</dbReference>
<dbReference type="InterPro" id="IPR039563">
    <property type="entry name" value="Peptidase_C39_single_dom"/>
</dbReference>
<name>M9L9N8_PAEPP</name>
<keyword evidence="4" id="KW-1185">Reference proteome</keyword>
<dbReference type="CDD" id="cd02549">
    <property type="entry name" value="Peptidase_C39A"/>
    <property type="match status" value="1"/>
</dbReference>
<organism evidence="3 4">
    <name type="scientific">Paenibacillus popilliae ATCC 14706</name>
    <dbReference type="NCBI Taxonomy" id="1212764"/>
    <lineage>
        <taxon>Bacteria</taxon>
        <taxon>Bacillati</taxon>
        <taxon>Bacillota</taxon>
        <taxon>Bacilli</taxon>
        <taxon>Bacillales</taxon>
        <taxon>Paenibacillaceae</taxon>
        <taxon>Paenibacillus</taxon>
    </lineage>
</organism>
<dbReference type="InterPro" id="IPR039564">
    <property type="entry name" value="Peptidase_C39-like"/>
</dbReference>
<dbReference type="SUPFAM" id="SSF55383">
    <property type="entry name" value="Copper amine oxidase, domain N"/>
    <property type="match status" value="1"/>
</dbReference>
<evidence type="ECO:0000259" key="2">
    <source>
        <dbReference type="Pfam" id="PF13529"/>
    </source>
</evidence>
<dbReference type="EMBL" id="BALG01000074">
    <property type="protein sequence ID" value="GAC42167.1"/>
    <property type="molecule type" value="Genomic_DNA"/>
</dbReference>
<reference evidence="3 4" key="1">
    <citation type="submission" date="2012-10" db="EMBL/GenBank/DDBJ databases">
        <title>Draft Genome Sequence of Paenibacillus popilliae ATCC 14706T.</title>
        <authorList>
            <person name="Iiyama K."/>
            <person name="Mori K."/>
            <person name="Mon H."/>
            <person name="Chieda Y."/>
            <person name="Lee J.M."/>
            <person name="Kusakabe T."/>
            <person name="Tashiro K."/>
            <person name="Asano S."/>
            <person name="Yasunaga-Aoki C."/>
            <person name="Shimizu S."/>
        </authorList>
    </citation>
    <scope>NUCLEOTIDE SEQUENCE [LARGE SCALE GENOMIC DNA]</scope>
    <source>
        <strain evidence="3 4">ATCC 14706</strain>
    </source>
</reference>
<evidence type="ECO:0000313" key="3">
    <source>
        <dbReference type="EMBL" id="GAC42167.1"/>
    </source>
</evidence>
<dbReference type="InterPro" id="IPR012854">
    <property type="entry name" value="Cu_amine_oxidase-like_N"/>
</dbReference>
<protein>
    <submittedName>
        <fullName evidence="3">Uncharacterized protein conserved in bacteria</fullName>
    </submittedName>
</protein>
<feature type="domain" description="Copper amine oxidase-like N-terminal" evidence="1">
    <location>
        <begin position="75"/>
        <end position="163"/>
    </location>
</feature>
<proteinExistence type="predicted"/>
<dbReference type="InterPro" id="IPR036582">
    <property type="entry name" value="Mao_N_sf"/>
</dbReference>
<evidence type="ECO:0000259" key="1">
    <source>
        <dbReference type="Pfam" id="PF07833"/>
    </source>
</evidence>
<dbReference type="Pfam" id="PF07833">
    <property type="entry name" value="Cu_amine_oxidN1"/>
    <property type="match status" value="1"/>
</dbReference>
<dbReference type="Proteomes" id="UP000029453">
    <property type="component" value="Unassembled WGS sequence"/>
</dbReference>
<evidence type="ECO:0000313" key="4">
    <source>
        <dbReference type="Proteomes" id="UP000029453"/>
    </source>
</evidence>
<feature type="domain" description="Peptidase C39-like" evidence="2">
    <location>
        <begin position="256"/>
        <end position="419"/>
    </location>
</feature>
<sequence length="453" mass="51614">MKVPQFVRQLNRWLLFLILLALCAFPIQSLFASKFKEGGLLFSFGVPTDDIVLMLHSNTAFVSRYLVPIDEREGKASPYQQSGETLVPARFLASKLEAELAYDEATGTITFTKDEARVTYQLNKPEVKIAGATTPVKTAPHVKNGLTYVPLRPVSEAFGRNIYARDGLIALSKRDDAPNETQWNDWRKELSQYIDYDTFGPYGVQLGERFERVFRRWEDAVAYARQASGRRVTYRGKQVMWDPEKPSPKSFRYNGAPLILQLPELPRGCEVTALAMLLKTADVDVDKMKLAQEIRRDPTPYKKAGGKVYFGNPHKGFVGDMYTLANPGLGVYHEPIAELAERYLPDRIADLTGTSIEHLLWIVGQGTPVWVIHTTMYDEVPDTYWVTWQTPDGPVRVTYYEHSFLVTGYDEKYVYINDPLGRRDRIDRSAFQRGWEKMGSQAITYLPPEESVK</sequence>
<dbReference type="Pfam" id="PF13529">
    <property type="entry name" value="Peptidase_C39_2"/>
    <property type="match status" value="1"/>
</dbReference>
<dbReference type="AlphaFoldDB" id="M9L9N8"/>